<evidence type="ECO:0000313" key="4">
    <source>
        <dbReference type="Proteomes" id="UP000325577"/>
    </source>
</evidence>
<reference evidence="3 4" key="1">
    <citation type="submission" date="2019-09" db="EMBL/GenBank/DDBJ databases">
        <title>A chromosome-level genome assembly of the Chinese tupelo Nyssa sinensis.</title>
        <authorList>
            <person name="Yang X."/>
            <person name="Kang M."/>
            <person name="Yang Y."/>
            <person name="Xiong H."/>
            <person name="Wang M."/>
            <person name="Zhang Z."/>
            <person name="Wang Z."/>
            <person name="Wu H."/>
            <person name="Ma T."/>
            <person name="Liu J."/>
            <person name="Xi Z."/>
        </authorList>
    </citation>
    <scope>NUCLEOTIDE SEQUENCE [LARGE SCALE GENOMIC DNA]</scope>
    <source>
        <strain evidence="3">J267</strain>
        <tissue evidence="3">Leaf</tissue>
    </source>
</reference>
<keyword evidence="2" id="KW-1133">Transmembrane helix</keyword>
<keyword evidence="2" id="KW-0472">Membrane</keyword>
<dbReference type="Proteomes" id="UP000325577">
    <property type="component" value="Linkage Group LG9"/>
</dbReference>
<feature type="region of interest" description="Disordered" evidence="1">
    <location>
        <begin position="1"/>
        <end position="33"/>
    </location>
</feature>
<dbReference type="PANTHER" id="PTHR34064:SF4">
    <property type="entry name" value="PROTEIN, PUTATIVE-RELATED"/>
    <property type="match status" value="1"/>
</dbReference>
<organism evidence="3 4">
    <name type="scientific">Nyssa sinensis</name>
    <dbReference type="NCBI Taxonomy" id="561372"/>
    <lineage>
        <taxon>Eukaryota</taxon>
        <taxon>Viridiplantae</taxon>
        <taxon>Streptophyta</taxon>
        <taxon>Embryophyta</taxon>
        <taxon>Tracheophyta</taxon>
        <taxon>Spermatophyta</taxon>
        <taxon>Magnoliopsida</taxon>
        <taxon>eudicotyledons</taxon>
        <taxon>Gunneridae</taxon>
        <taxon>Pentapetalae</taxon>
        <taxon>asterids</taxon>
        <taxon>Cornales</taxon>
        <taxon>Nyssaceae</taxon>
        <taxon>Nyssa</taxon>
    </lineage>
</organism>
<evidence type="ECO:0000256" key="1">
    <source>
        <dbReference type="SAM" id="MobiDB-lite"/>
    </source>
</evidence>
<dbReference type="EMBL" id="CM018052">
    <property type="protein sequence ID" value="KAA8515465.1"/>
    <property type="molecule type" value="Genomic_DNA"/>
</dbReference>
<feature type="compositionally biased region" description="Polar residues" evidence="1">
    <location>
        <begin position="75"/>
        <end position="86"/>
    </location>
</feature>
<sequence length="209" mass="23197">MAEIPKLEDTSSDTPISSCEDRESEETGTRKIPISDQINGLQWTNIKSDSFIVDMERFSHLTDQDTTANSRLTLQRSLSRKGSPQSNEKKINSSTVREREVTVVATSSPRAAVVGASTPEKSMATDYSINPNVHHQITIMTGNIGGTTTTQSKCSGKRFSFRRSPPSWVMDPRRILLYFATLSSMGTILLIYFTLSVGQVSRDDNALDW</sequence>
<dbReference type="PANTHER" id="PTHR34064">
    <property type="entry name" value="OS04G0672300 PROTEIN"/>
    <property type="match status" value="1"/>
</dbReference>
<feature type="compositionally biased region" description="Basic and acidic residues" evidence="1">
    <location>
        <begin position="87"/>
        <end position="98"/>
    </location>
</feature>
<evidence type="ECO:0000313" key="3">
    <source>
        <dbReference type="EMBL" id="KAA8515465.1"/>
    </source>
</evidence>
<accession>A0A5J4ZA60</accession>
<evidence type="ECO:0000256" key="2">
    <source>
        <dbReference type="SAM" id="Phobius"/>
    </source>
</evidence>
<gene>
    <name evidence="3" type="ORF">F0562_018924</name>
</gene>
<proteinExistence type="predicted"/>
<feature type="compositionally biased region" description="Basic and acidic residues" evidence="1">
    <location>
        <begin position="19"/>
        <end position="29"/>
    </location>
</feature>
<dbReference type="AlphaFoldDB" id="A0A5J4ZA60"/>
<keyword evidence="2" id="KW-0812">Transmembrane</keyword>
<keyword evidence="4" id="KW-1185">Reference proteome</keyword>
<protein>
    <submittedName>
        <fullName evidence="3">Uncharacterized protein</fullName>
    </submittedName>
</protein>
<feature type="region of interest" description="Disordered" evidence="1">
    <location>
        <begin position="75"/>
        <end position="98"/>
    </location>
</feature>
<dbReference type="OrthoDB" id="683938at2759"/>
<feature type="transmembrane region" description="Helical" evidence="2">
    <location>
        <begin position="175"/>
        <end position="195"/>
    </location>
</feature>
<name>A0A5J4ZA60_9ASTE</name>